<dbReference type="Pfam" id="PF02321">
    <property type="entry name" value="OEP"/>
    <property type="match status" value="2"/>
</dbReference>
<dbReference type="PANTHER" id="PTHR30026">
    <property type="entry name" value="OUTER MEMBRANE PROTEIN TOLC"/>
    <property type="match status" value="1"/>
</dbReference>
<dbReference type="OrthoDB" id="9813458at2"/>
<dbReference type="AlphaFoldDB" id="A0A157MVH6"/>
<gene>
    <name evidence="8" type="primary">tolC_1</name>
    <name evidence="8" type="ORF">SAMEA1982600_01443</name>
</gene>
<keyword evidence="7" id="KW-0998">Cell outer membrane</keyword>
<evidence type="ECO:0000256" key="5">
    <source>
        <dbReference type="ARBA" id="ARBA00022692"/>
    </source>
</evidence>
<evidence type="ECO:0000313" key="9">
    <source>
        <dbReference type="Proteomes" id="UP000077037"/>
    </source>
</evidence>
<keyword evidence="6" id="KW-0472">Membrane</keyword>
<dbReference type="PANTHER" id="PTHR30026:SF20">
    <property type="entry name" value="OUTER MEMBRANE PROTEIN TOLC"/>
    <property type="match status" value="1"/>
</dbReference>
<dbReference type="RefSeq" id="WP_082887137.1">
    <property type="nucleotide sequence ID" value="NZ_FKBS01000013.1"/>
</dbReference>
<dbReference type="NCBIfam" id="TIGR01844">
    <property type="entry name" value="type_I_sec_TolC"/>
    <property type="match status" value="1"/>
</dbReference>
<dbReference type="GO" id="GO:0015288">
    <property type="term" value="F:porin activity"/>
    <property type="evidence" value="ECO:0007669"/>
    <property type="project" value="TreeGrafter"/>
</dbReference>
<dbReference type="Proteomes" id="UP000077037">
    <property type="component" value="Unassembled WGS sequence"/>
</dbReference>
<reference evidence="8 9" key="1">
    <citation type="submission" date="2016-03" db="EMBL/GenBank/DDBJ databases">
        <authorList>
            <consortium name="Pathogen Informatics"/>
        </authorList>
    </citation>
    <scope>NUCLEOTIDE SEQUENCE [LARGE SCALE GENOMIC DNA]</scope>
    <source>
        <strain evidence="8 9">NCTC13364</strain>
    </source>
</reference>
<accession>A0A157MVH6</accession>
<organism evidence="8 9">
    <name type="scientific">Bordetella ansorpii</name>
    <dbReference type="NCBI Taxonomy" id="288768"/>
    <lineage>
        <taxon>Bacteria</taxon>
        <taxon>Pseudomonadati</taxon>
        <taxon>Pseudomonadota</taxon>
        <taxon>Betaproteobacteria</taxon>
        <taxon>Burkholderiales</taxon>
        <taxon>Alcaligenaceae</taxon>
        <taxon>Bordetella</taxon>
    </lineage>
</organism>
<evidence type="ECO:0000256" key="3">
    <source>
        <dbReference type="ARBA" id="ARBA00022448"/>
    </source>
</evidence>
<name>A0A157MVH6_9BORD</name>
<dbReference type="GO" id="GO:0015562">
    <property type="term" value="F:efflux transmembrane transporter activity"/>
    <property type="evidence" value="ECO:0007669"/>
    <property type="project" value="InterPro"/>
</dbReference>
<evidence type="ECO:0000256" key="2">
    <source>
        <dbReference type="ARBA" id="ARBA00007613"/>
    </source>
</evidence>
<dbReference type="InterPro" id="IPR051906">
    <property type="entry name" value="TolC-like"/>
</dbReference>
<dbReference type="InterPro" id="IPR003423">
    <property type="entry name" value="OMP_efflux"/>
</dbReference>
<comment type="similarity">
    <text evidence="2">Belongs to the outer membrane factor (OMF) (TC 1.B.17) family.</text>
</comment>
<evidence type="ECO:0000256" key="1">
    <source>
        <dbReference type="ARBA" id="ARBA00004442"/>
    </source>
</evidence>
<keyword evidence="5" id="KW-0812">Transmembrane</keyword>
<keyword evidence="3" id="KW-0813">Transport</keyword>
<evidence type="ECO:0000256" key="6">
    <source>
        <dbReference type="ARBA" id="ARBA00023136"/>
    </source>
</evidence>
<dbReference type="SUPFAM" id="SSF56954">
    <property type="entry name" value="Outer membrane efflux proteins (OEP)"/>
    <property type="match status" value="1"/>
</dbReference>
<keyword evidence="4" id="KW-1134">Transmembrane beta strand</keyword>
<dbReference type="EMBL" id="FKBS01000013">
    <property type="protein sequence ID" value="SAI12973.1"/>
    <property type="molecule type" value="Genomic_DNA"/>
</dbReference>
<evidence type="ECO:0000313" key="8">
    <source>
        <dbReference type="EMBL" id="SAI12973.1"/>
    </source>
</evidence>
<dbReference type="InterPro" id="IPR010130">
    <property type="entry name" value="T1SS_OMP_TolC"/>
</dbReference>
<dbReference type="GO" id="GO:1990281">
    <property type="term" value="C:efflux pump complex"/>
    <property type="evidence" value="ECO:0007669"/>
    <property type="project" value="TreeGrafter"/>
</dbReference>
<evidence type="ECO:0000256" key="7">
    <source>
        <dbReference type="ARBA" id="ARBA00023237"/>
    </source>
</evidence>
<comment type="subcellular location">
    <subcellularLocation>
        <location evidence="1">Cell outer membrane</location>
    </subcellularLocation>
</comment>
<evidence type="ECO:0000256" key="4">
    <source>
        <dbReference type="ARBA" id="ARBA00022452"/>
    </source>
</evidence>
<dbReference type="Gene3D" id="1.20.1600.10">
    <property type="entry name" value="Outer membrane efflux proteins (OEP)"/>
    <property type="match status" value="1"/>
</dbReference>
<protein>
    <submittedName>
        <fullName evidence="8">Outer membrane export protein</fullName>
    </submittedName>
</protein>
<dbReference type="GO" id="GO:0009279">
    <property type="term" value="C:cell outer membrane"/>
    <property type="evidence" value="ECO:0007669"/>
    <property type="project" value="UniProtKB-SubCell"/>
</dbReference>
<sequence>MAFAGIDVVGTVRRGLTVCALALLGVQAQAAGLMEFYARALEYDPTYRAAMKERDAGLQQRNIGRAALLPNLSYQYQTGRNWSEVNEPGFFGPVTSNRNYRSYSSSLSLQQPVFDYEALSRYYYGVAQAHYADAHFRSRSQELAVRVVKAYTDALYAADQIDLVRAQKRAYAEQMTLNRRRLQAGEGTRTDALETQARYDLAQAQEIEAQDGLDAALRELSVLVGQEVQAEDLAPMVGKIPVQALQPARFDEWRTLALRNNPELEAFEHSVQAAQEQVEQARAGHFPKVSLYASAGRQKSSSESTFEQRYKTDSVGLQVSVPIFAGGGVSASVQQAVDNKERLRYENDAKREQTLNELRKQFNLYNSSAAKMRAYQLAVDSARELTVAMKKSVAGGERVNADVLDAEQQLYDALRNLAQARYAYLLSWLTLRFHAGVLSEADVQAVAEHFAEPALQVTDPMNIEFMPRENMTISRRSEK</sequence>
<proteinExistence type="inferred from homology"/>